<protein>
    <submittedName>
        <fullName evidence="1">Uncharacterized protein</fullName>
    </submittedName>
</protein>
<gene>
    <name evidence="1" type="ORF">ACFO3I_02740</name>
</gene>
<reference evidence="2" key="1">
    <citation type="journal article" date="2019" name="Int. J. Syst. Evol. Microbiol.">
        <title>The Global Catalogue of Microorganisms (GCM) 10K type strain sequencing project: providing services to taxonomists for standard genome sequencing and annotation.</title>
        <authorList>
            <consortium name="The Broad Institute Genomics Platform"/>
            <consortium name="The Broad Institute Genome Sequencing Center for Infectious Disease"/>
            <person name="Wu L."/>
            <person name="Ma J."/>
        </authorList>
    </citation>
    <scope>NUCLEOTIDE SEQUENCE [LARGE SCALE GENOMIC DNA]</scope>
    <source>
        <strain evidence="2">DT28</strain>
    </source>
</reference>
<evidence type="ECO:0000313" key="1">
    <source>
        <dbReference type="EMBL" id="MFC4653937.1"/>
    </source>
</evidence>
<dbReference type="EMBL" id="JBHSGB010000002">
    <property type="protein sequence ID" value="MFC4653937.1"/>
    <property type="molecule type" value="Genomic_DNA"/>
</dbReference>
<proteinExistence type="predicted"/>
<sequence length="98" mass="11357">MTEITSMPLFVSEQERKRFALRIQNVVESLLSALNIDPRGRQLIIACGTGDERNNREALVVWLGKSMCCENRLEAFTIDHIVRELRRHLERCIGSWTD</sequence>
<accession>A0ABV9JHF3</accession>
<keyword evidence="2" id="KW-1185">Reference proteome</keyword>
<dbReference type="RefSeq" id="WP_377331546.1">
    <property type="nucleotide sequence ID" value="NZ_JBHSGB010000002.1"/>
</dbReference>
<name>A0ABV9JHF3_9GAMM</name>
<dbReference type="Proteomes" id="UP001595962">
    <property type="component" value="Unassembled WGS sequence"/>
</dbReference>
<organism evidence="1 2">
    <name type="scientific">Rheinheimera marina</name>
    <dbReference type="NCBI Taxonomy" id="1774958"/>
    <lineage>
        <taxon>Bacteria</taxon>
        <taxon>Pseudomonadati</taxon>
        <taxon>Pseudomonadota</taxon>
        <taxon>Gammaproteobacteria</taxon>
        <taxon>Chromatiales</taxon>
        <taxon>Chromatiaceae</taxon>
        <taxon>Rheinheimera</taxon>
    </lineage>
</organism>
<comment type="caution">
    <text evidence="1">The sequence shown here is derived from an EMBL/GenBank/DDBJ whole genome shotgun (WGS) entry which is preliminary data.</text>
</comment>
<evidence type="ECO:0000313" key="2">
    <source>
        <dbReference type="Proteomes" id="UP001595962"/>
    </source>
</evidence>